<dbReference type="EMBL" id="FQUJ01000008">
    <property type="protein sequence ID" value="SHF21245.1"/>
    <property type="molecule type" value="Genomic_DNA"/>
</dbReference>
<evidence type="ECO:0000313" key="3">
    <source>
        <dbReference type="Proteomes" id="UP000184346"/>
    </source>
</evidence>
<reference evidence="2 3" key="1">
    <citation type="submission" date="2016-11" db="EMBL/GenBank/DDBJ databases">
        <authorList>
            <person name="Jaros S."/>
            <person name="Januszkiewicz K."/>
            <person name="Wedrychowicz H."/>
        </authorList>
    </citation>
    <scope>NUCLEOTIDE SEQUENCE [LARGE SCALE GENOMIC DNA]</scope>
    <source>
        <strain evidence="2 3">DSM 19980</strain>
    </source>
</reference>
<dbReference type="AlphaFoldDB" id="A0A1M4ZTH2"/>
<name>A0A1M4ZTH2_9GAMM</name>
<gene>
    <name evidence="2" type="ORF">SAMN02745148_02049</name>
</gene>
<evidence type="ECO:0000259" key="1">
    <source>
        <dbReference type="Pfam" id="PF13723"/>
    </source>
</evidence>
<proteinExistence type="predicted"/>
<protein>
    <submittedName>
        <fullName evidence="2">Beta-ketoacyl synthase, N-terminal domain</fullName>
    </submittedName>
</protein>
<organism evidence="2 3">
    <name type="scientific">Modicisalibacter ilicicola DSM 19980</name>
    <dbReference type="NCBI Taxonomy" id="1121942"/>
    <lineage>
        <taxon>Bacteria</taxon>
        <taxon>Pseudomonadati</taxon>
        <taxon>Pseudomonadota</taxon>
        <taxon>Gammaproteobacteria</taxon>
        <taxon>Oceanospirillales</taxon>
        <taxon>Halomonadaceae</taxon>
        <taxon>Modicisalibacter</taxon>
    </lineage>
</organism>
<dbReference type="STRING" id="1121942.SAMN02745148_02049"/>
<feature type="domain" description="Beta-ketoacyl synthase-like N-terminal" evidence="1">
    <location>
        <begin position="11"/>
        <end position="229"/>
    </location>
</feature>
<dbReference type="InterPro" id="IPR014030">
    <property type="entry name" value="Ketoacyl_synth_N"/>
</dbReference>
<dbReference type="Pfam" id="PF13723">
    <property type="entry name" value="Ketoacyl-synt_2"/>
    <property type="match status" value="1"/>
</dbReference>
<dbReference type="RefSeq" id="WP_072822432.1">
    <property type="nucleotide sequence ID" value="NZ_FQUJ01000008.1"/>
</dbReference>
<dbReference type="OrthoDB" id="9798676at2"/>
<dbReference type="Proteomes" id="UP000184346">
    <property type="component" value="Unassembled WGS sequence"/>
</dbReference>
<keyword evidence="3" id="KW-1185">Reference proteome</keyword>
<evidence type="ECO:0000313" key="2">
    <source>
        <dbReference type="EMBL" id="SHF21245.1"/>
    </source>
</evidence>
<accession>A0A1M4ZTH2</accession>
<sequence>MTTATLTLEDWRAWQPGRTPLDDRRLSVEERPGATSLPAMLRRRLNGPGRAVCDMLAALDPGADCVLLHASRHGDAARTLEMLYALTEGEPLSPARFGMSVHNAIVGVHSIASGNRRSLQAIAASGAEVSALFSEARGYLAEGEPQLIAVFSDAPVPARFAYHETHSEPASAVALRLGLATTPSAGRPLTSHDADEAMLRDARPPHPSDVIAWLLGEAPLICPTRRLMWILDS</sequence>